<feature type="domain" description="Helix-turn-helix type 11" evidence="1">
    <location>
        <begin position="25"/>
        <end position="71"/>
    </location>
</feature>
<proteinExistence type="predicted"/>
<dbReference type="Pfam" id="PF08279">
    <property type="entry name" value="HTH_11"/>
    <property type="match status" value="1"/>
</dbReference>
<comment type="caution">
    <text evidence="2">The sequence shown here is derived from an EMBL/GenBank/DDBJ whole genome shotgun (WGS) entry which is preliminary data.</text>
</comment>
<dbReference type="InterPro" id="IPR036390">
    <property type="entry name" value="WH_DNA-bd_sf"/>
</dbReference>
<dbReference type="Gene3D" id="1.10.10.10">
    <property type="entry name" value="Winged helix-like DNA-binding domain superfamily/Winged helix DNA-binding domain"/>
    <property type="match status" value="1"/>
</dbReference>
<reference evidence="2 3" key="1">
    <citation type="journal article" date="2016" name="Nat. Commun.">
        <title>Thousands of microbial genomes shed light on interconnected biogeochemical processes in an aquifer system.</title>
        <authorList>
            <person name="Anantharaman K."/>
            <person name="Brown C.T."/>
            <person name="Hug L.A."/>
            <person name="Sharon I."/>
            <person name="Castelle C.J."/>
            <person name="Probst A.J."/>
            <person name="Thomas B.C."/>
            <person name="Singh A."/>
            <person name="Wilkins M.J."/>
            <person name="Karaoz U."/>
            <person name="Brodie E.L."/>
            <person name="Williams K.H."/>
            <person name="Hubbard S.S."/>
            <person name="Banfield J.F."/>
        </authorList>
    </citation>
    <scope>NUCLEOTIDE SEQUENCE [LARGE SCALE GENOMIC DNA]</scope>
    <source>
        <strain evidence="3">RIFCSPLOWO2_12_FULL_64_10</strain>
    </source>
</reference>
<dbReference type="Proteomes" id="UP000178606">
    <property type="component" value="Unassembled WGS sequence"/>
</dbReference>
<dbReference type="AlphaFoldDB" id="A0A1F6CAI5"/>
<protein>
    <recommendedName>
        <fullName evidence="1">Helix-turn-helix type 11 domain-containing protein</fullName>
    </recommendedName>
</protein>
<evidence type="ECO:0000259" key="1">
    <source>
        <dbReference type="Pfam" id="PF08279"/>
    </source>
</evidence>
<dbReference type="InterPro" id="IPR036388">
    <property type="entry name" value="WH-like_DNA-bd_sf"/>
</dbReference>
<accession>A0A1F6CAI5</accession>
<name>A0A1F6CAI5_HANXR</name>
<organism evidence="2 3">
    <name type="scientific">Handelsmanbacteria sp. (strain RIFCSPLOWO2_12_FULL_64_10)</name>
    <dbReference type="NCBI Taxonomy" id="1817868"/>
    <lineage>
        <taxon>Bacteria</taxon>
        <taxon>Candidatus Handelsmaniibacteriota</taxon>
    </lineage>
</organism>
<gene>
    <name evidence="2" type="ORF">A3F84_10370</name>
</gene>
<sequence>MKRRPSMPAHEKTRARLEARVLGLKGRGRAMTGKEIAADLGVSLRQVGRAVRALRMKGIPIVSSSAEPRGYWVPRTAGEVRALCAGIQRRIRALSRVRSRCLRSEWLSRAAGQRPLRRKA</sequence>
<evidence type="ECO:0000313" key="2">
    <source>
        <dbReference type="EMBL" id="OGG46179.1"/>
    </source>
</evidence>
<dbReference type="InterPro" id="IPR013196">
    <property type="entry name" value="HTH_11"/>
</dbReference>
<evidence type="ECO:0000313" key="3">
    <source>
        <dbReference type="Proteomes" id="UP000178606"/>
    </source>
</evidence>
<dbReference type="EMBL" id="MFKF01000337">
    <property type="protein sequence ID" value="OGG46179.1"/>
    <property type="molecule type" value="Genomic_DNA"/>
</dbReference>
<dbReference type="SUPFAM" id="SSF46785">
    <property type="entry name" value="Winged helix' DNA-binding domain"/>
    <property type="match status" value="1"/>
</dbReference>